<dbReference type="InterPro" id="IPR029063">
    <property type="entry name" value="SAM-dependent_MTases_sf"/>
</dbReference>
<reference evidence="2" key="1">
    <citation type="journal article" date="2014" name="Front. Microbiol.">
        <title>High frequency of phylogenetically diverse reductive dehalogenase-homologous genes in deep subseafloor sedimentary metagenomes.</title>
        <authorList>
            <person name="Kawai M."/>
            <person name="Futagami T."/>
            <person name="Toyoda A."/>
            <person name="Takaki Y."/>
            <person name="Nishi S."/>
            <person name="Hori S."/>
            <person name="Arai W."/>
            <person name="Tsubouchi T."/>
            <person name="Morono Y."/>
            <person name="Uchiyama I."/>
            <person name="Ito T."/>
            <person name="Fujiyama A."/>
            <person name="Inagaki F."/>
            <person name="Takami H."/>
        </authorList>
    </citation>
    <scope>NUCLEOTIDE SEQUENCE</scope>
    <source>
        <strain evidence="2">Expedition CK06-06</strain>
    </source>
</reference>
<protein>
    <recommendedName>
        <fullName evidence="1">Methyltransferase domain-containing protein</fullName>
    </recommendedName>
</protein>
<evidence type="ECO:0000259" key="1">
    <source>
        <dbReference type="Pfam" id="PF13649"/>
    </source>
</evidence>
<dbReference type="Gene3D" id="3.40.50.150">
    <property type="entry name" value="Vaccinia Virus protein VP39"/>
    <property type="match status" value="1"/>
</dbReference>
<name>X1JTG1_9ZZZZ</name>
<dbReference type="AlphaFoldDB" id="X1JTG1"/>
<evidence type="ECO:0000313" key="2">
    <source>
        <dbReference type="EMBL" id="GAH73088.1"/>
    </source>
</evidence>
<sequence>MKRRNKIIYSQKWYDEEYNEKIYNADKLDYQKLMKFLENSGYKKRLYDVLDKVNIKPNSKWLEVACHHGKTVFWTAERYPNLNINFFMFDFSTTSIEWIKRNNPIPEKTVVWRGDIQEIAIKGNLFEDFFDIITCIDVTEHLPVKIYKKGIKEMYRVLKPGGQLIIMQGISDIIEHINIRPEKEYVNDFKIAGFKLIKNLPYRHSLLTK</sequence>
<gene>
    <name evidence="2" type="ORF">S03H2_43767</name>
</gene>
<dbReference type="CDD" id="cd02440">
    <property type="entry name" value="AdoMet_MTases"/>
    <property type="match status" value="1"/>
</dbReference>
<organism evidence="2">
    <name type="scientific">marine sediment metagenome</name>
    <dbReference type="NCBI Taxonomy" id="412755"/>
    <lineage>
        <taxon>unclassified sequences</taxon>
        <taxon>metagenomes</taxon>
        <taxon>ecological metagenomes</taxon>
    </lineage>
</organism>
<dbReference type="SUPFAM" id="SSF53335">
    <property type="entry name" value="S-adenosyl-L-methionine-dependent methyltransferases"/>
    <property type="match status" value="1"/>
</dbReference>
<dbReference type="EMBL" id="BARU01027335">
    <property type="protein sequence ID" value="GAH73088.1"/>
    <property type="molecule type" value="Genomic_DNA"/>
</dbReference>
<feature type="domain" description="Methyltransferase" evidence="1">
    <location>
        <begin position="62"/>
        <end position="162"/>
    </location>
</feature>
<dbReference type="InterPro" id="IPR041698">
    <property type="entry name" value="Methyltransf_25"/>
</dbReference>
<comment type="caution">
    <text evidence="2">The sequence shown here is derived from an EMBL/GenBank/DDBJ whole genome shotgun (WGS) entry which is preliminary data.</text>
</comment>
<dbReference type="Pfam" id="PF13649">
    <property type="entry name" value="Methyltransf_25"/>
    <property type="match status" value="1"/>
</dbReference>
<proteinExistence type="predicted"/>
<accession>X1JTG1</accession>